<organism evidence="2 3">
    <name type="scientific">Psilocybe cf. subviscida</name>
    <dbReference type="NCBI Taxonomy" id="2480587"/>
    <lineage>
        <taxon>Eukaryota</taxon>
        <taxon>Fungi</taxon>
        <taxon>Dikarya</taxon>
        <taxon>Basidiomycota</taxon>
        <taxon>Agaricomycotina</taxon>
        <taxon>Agaricomycetes</taxon>
        <taxon>Agaricomycetidae</taxon>
        <taxon>Agaricales</taxon>
        <taxon>Agaricineae</taxon>
        <taxon>Strophariaceae</taxon>
        <taxon>Psilocybe</taxon>
    </lineage>
</organism>
<proteinExistence type="predicted"/>
<dbReference type="EMBL" id="JAACJJ010000016">
    <property type="protein sequence ID" value="KAF5324344.1"/>
    <property type="molecule type" value="Genomic_DNA"/>
</dbReference>
<dbReference type="AlphaFoldDB" id="A0A8H5F5D6"/>
<protein>
    <submittedName>
        <fullName evidence="2">Uncharacterized protein</fullName>
    </submittedName>
</protein>
<name>A0A8H5F5D6_9AGAR</name>
<accession>A0A8H5F5D6</accession>
<dbReference type="Proteomes" id="UP000567179">
    <property type="component" value="Unassembled WGS sequence"/>
</dbReference>
<keyword evidence="3" id="KW-1185">Reference proteome</keyword>
<feature type="region of interest" description="Disordered" evidence="1">
    <location>
        <begin position="183"/>
        <end position="260"/>
    </location>
</feature>
<reference evidence="2 3" key="1">
    <citation type="journal article" date="2020" name="ISME J.">
        <title>Uncovering the hidden diversity of litter-decomposition mechanisms in mushroom-forming fungi.</title>
        <authorList>
            <person name="Floudas D."/>
            <person name="Bentzer J."/>
            <person name="Ahren D."/>
            <person name="Johansson T."/>
            <person name="Persson P."/>
            <person name="Tunlid A."/>
        </authorList>
    </citation>
    <scope>NUCLEOTIDE SEQUENCE [LARGE SCALE GENOMIC DNA]</scope>
    <source>
        <strain evidence="2 3">CBS 101986</strain>
    </source>
</reference>
<evidence type="ECO:0000256" key="1">
    <source>
        <dbReference type="SAM" id="MobiDB-lite"/>
    </source>
</evidence>
<sequence length="505" mass="52236">MQQESDSAILPVPVRPPLDRGTAVPDPAPLPSIPDRTANSGLSWSDQVDAQGAILAASLIAKLEEVVRQAKLATTPDGPLVEDQNEPVAIPKPIAAAVPERKRVPLKGKFVFTPSKLKVEILLSSVAEYAIEMDVARAHLDTYTPTPYSLTSPRPLNVAQESPTPVPLPVGLNLDEEGPVCFYESSPSPITRGTAHALPPSEKDSHSTSPSAVTQGAFPEAKSPPSLPPTSPEILPTIDPSLDSEPSESPLMPPTPLLLPASDTDIAIPVTNRSPGSGKGSPVADAFACISPCILDASASFTVVSPTSPMSPASLAFLSLASLVSTGSLDGVAEYLSLCSPKTEMVNQNGTARSSAGNVGLGVFLPSPFATSSSTPKSMTSSTRAPLAINVHLSISASVGLSSMSKIPAHRRRLPFSSRMAGSSLTPSLAHSLTQCPATVPAPSRTLPTATVERAQAQGKFFVSGGHVAASNKQGNGSSLAALLDSMARLLLGSWFRSVPCPSSL</sequence>
<evidence type="ECO:0000313" key="2">
    <source>
        <dbReference type="EMBL" id="KAF5324344.1"/>
    </source>
</evidence>
<comment type="caution">
    <text evidence="2">The sequence shown here is derived from an EMBL/GenBank/DDBJ whole genome shotgun (WGS) entry which is preliminary data.</text>
</comment>
<feature type="compositionally biased region" description="Low complexity" evidence="1">
    <location>
        <begin position="240"/>
        <end position="250"/>
    </location>
</feature>
<gene>
    <name evidence="2" type="ORF">D9619_011126</name>
</gene>
<feature type="region of interest" description="Disordered" evidence="1">
    <location>
        <begin position="1"/>
        <end position="44"/>
    </location>
</feature>
<evidence type="ECO:0000313" key="3">
    <source>
        <dbReference type="Proteomes" id="UP000567179"/>
    </source>
</evidence>